<reference evidence="1 2" key="1">
    <citation type="submission" date="2024-04" db="EMBL/GenBank/DDBJ databases">
        <title>Human intestinal bacterial collection.</title>
        <authorList>
            <person name="Pauvert C."/>
            <person name="Hitch T.C.A."/>
            <person name="Clavel T."/>
        </authorList>
    </citation>
    <scope>NUCLEOTIDE SEQUENCE [LARGE SCALE GENOMIC DNA]</scope>
    <source>
        <strain evidence="1 2">CLA-SR-H019</strain>
    </source>
</reference>
<evidence type="ECO:0000313" key="2">
    <source>
        <dbReference type="Proteomes" id="UP001491691"/>
    </source>
</evidence>
<sequence>MLSKLLIRQVAEFVESQVASAEAVIDNKGHDIPIMKSEIDGNLLKIYTNTADVDGLITNINLKNAKGKVIISKDTKIEKNDTYSVVSSFYINVLEEEIEKPIDIFKVTGRTK</sequence>
<organism evidence="1 2">
    <name type="scientific">Peptoniphilus senegalensis</name>
    <dbReference type="NCBI Taxonomy" id="1465757"/>
    <lineage>
        <taxon>Bacteria</taxon>
        <taxon>Bacillati</taxon>
        <taxon>Bacillota</taxon>
        <taxon>Tissierellia</taxon>
        <taxon>Tissierellales</taxon>
        <taxon>Peptoniphilaceae</taxon>
        <taxon>Peptoniphilus</taxon>
    </lineage>
</organism>
<comment type="caution">
    <text evidence="1">The sequence shown here is derived from an EMBL/GenBank/DDBJ whole genome shotgun (WGS) entry which is preliminary data.</text>
</comment>
<proteinExistence type="predicted"/>
<dbReference type="EMBL" id="JBBNPP010000013">
    <property type="protein sequence ID" value="MEQ3347175.1"/>
    <property type="molecule type" value="Genomic_DNA"/>
</dbReference>
<accession>A0ABV1J2R4</accession>
<dbReference type="RefSeq" id="WP_349189034.1">
    <property type="nucleotide sequence ID" value="NZ_JBBNPP010000013.1"/>
</dbReference>
<protein>
    <submittedName>
        <fullName evidence="1">Uncharacterized protein</fullName>
    </submittedName>
</protein>
<keyword evidence="2" id="KW-1185">Reference proteome</keyword>
<name>A0ABV1J2R4_9FIRM</name>
<gene>
    <name evidence="1" type="ORF">AAA073_06990</name>
</gene>
<dbReference type="Proteomes" id="UP001491691">
    <property type="component" value="Unassembled WGS sequence"/>
</dbReference>
<evidence type="ECO:0000313" key="1">
    <source>
        <dbReference type="EMBL" id="MEQ3347175.1"/>
    </source>
</evidence>